<dbReference type="RefSeq" id="WP_191190626.1">
    <property type="nucleotide sequence ID" value="NZ_JACWMY010000010.1"/>
</dbReference>
<keyword evidence="5 7" id="KW-1133">Transmembrane helix</keyword>
<evidence type="ECO:0000256" key="2">
    <source>
        <dbReference type="ARBA" id="ARBA00022692"/>
    </source>
</evidence>
<sequence>MARGRLNSGAKAEAELPKAKINKQSLQNVGKLLSYIKPYRAKFIAGLFFLFISSLVGLAFPAILGALIDAAQGTQKFKFIPLSLTAIGVGGFILLFAQAFVSFFRVVWFVQVAEKSLADIRRDTYFKLITLPMNFFANRRVGELNSRISSDLSQIQDTLTTTFAEIIRQVIIMVGGVILLAIVSVKLTLTVLAVLPFMVAFAVVFGRFIRKLSKQAQDKLAESNTIVEETLQGIANVKAFVNEAFEAGRYNNILQDVVKIAVRGAKFRGIFASFIVFCLFGAFVGVIWYGSVMVSHHEMNVGDLTSFIMYTIFVGAAMGSFPDLYANIQKAVGATERVLEILGEHGEDISIIDDNNTINERIQGNLSFSDVVFAYPSRSELTVLNGISFDAAAGQKVAIVGPSGSGKSTMAALILQFYHPQSGTILFDGRPADDFALTDIRNQVAIVPQDVLLFGGTIMENIAYGKLNASKEEIIQAAKRANADQFITSFPEAYETVVGERGVKLSGGQRQRIAIARALLKNPAILILDEATSSLDSESERLVQEALEELMKGRTSIIIAHRLSTIREADKIIVLEKGNIIENGTHQELVANEQGLYRYLSQLQYEVQ</sequence>
<dbReference type="InterPro" id="IPR017871">
    <property type="entry name" value="ABC_transporter-like_CS"/>
</dbReference>
<dbReference type="PROSITE" id="PS00211">
    <property type="entry name" value="ABC_TRANSPORTER_1"/>
    <property type="match status" value="1"/>
</dbReference>
<dbReference type="InterPro" id="IPR036640">
    <property type="entry name" value="ABC1_TM_sf"/>
</dbReference>
<dbReference type="PANTHER" id="PTHR43394:SF1">
    <property type="entry name" value="ATP-BINDING CASSETTE SUB-FAMILY B MEMBER 10, MITOCHONDRIAL"/>
    <property type="match status" value="1"/>
</dbReference>
<dbReference type="InterPro" id="IPR003439">
    <property type="entry name" value="ABC_transporter-like_ATP-bd"/>
</dbReference>
<evidence type="ECO:0000313" key="11">
    <source>
        <dbReference type="Proteomes" id="UP000606600"/>
    </source>
</evidence>
<protein>
    <submittedName>
        <fullName evidence="10">ATP-binding cassette domain-containing protein</fullName>
    </submittedName>
</protein>
<reference evidence="10 11" key="1">
    <citation type="submission" date="2020-09" db="EMBL/GenBank/DDBJ databases">
        <title>Novel species of Mucilaginibacter isolated from a glacier on the Tibetan Plateau.</title>
        <authorList>
            <person name="Liu Q."/>
            <person name="Xin Y.-H."/>
        </authorList>
    </citation>
    <scope>NUCLEOTIDE SEQUENCE [LARGE SCALE GENOMIC DNA]</scope>
    <source>
        <strain evidence="10 11">ZT4R22</strain>
    </source>
</reference>
<dbReference type="SUPFAM" id="SSF52540">
    <property type="entry name" value="P-loop containing nucleoside triphosphate hydrolases"/>
    <property type="match status" value="1"/>
</dbReference>
<feature type="transmembrane region" description="Helical" evidence="7">
    <location>
        <begin position="269"/>
        <end position="289"/>
    </location>
</feature>
<name>A0ABR7WUJ8_9SPHI</name>
<feature type="transmembrane region" description="Helical" evidence="7">
    <location>
        <begin position="43"/>
        <end position="67"/>
    </location>
</feature>
<dbReference type="Pfam" id="PF00664">
    <property type="entry name" value="ABC_membrane"/>
    <property type="match status" value="1"/>
</dbReference>
<dbReference type="Proteomes" id="UP000606600">
    <property type="component" value="Unassembled WGS sequence"/>
</dbReference>
<feature type="transmembrane region" description="Helical" evidence="7">
    <location>
        <begin position="189"/>
        <end position="209"/>
    </location>
</feature>
<evidence type="ECO:0000256" key="4">
    <source>
        <dbReference type="ARBA" id="ARBA00022840"/>
    </source>
</evidence>
<dbReference type="InterPro" id="IPR027417">
    <property type="entry name" value="P-loop_NTPase"/>
</dbReference>
<evidence type="ECO:0000256" key="7">
    <source>
        <dbReference type="SAM" id="Phobius"/>
    </source>
</evidence>
<dbReference type="Gene3D" id="3.40.50.300">
    <property type="entry name" value="P-loop containing nucleotide triphosphate hydrolases"/>
    <property type="match status" value="1"/>
</dbReference>
<dbReference type="InterPro" id="IPR011527">
    <property type="entry name" value="ABC1_TM_dom"/>
</dbReference>
<keyword evidence="4 10" id="KW-0067">ATP-binding</keyword>
<evidence type="ECO:0000313" key="10">
    <source>
        <dbReference type="EMBL" id="MBD1365965.1"/>
    </source>
</evidence>
<feature type="domain" description="ABC transporter" evidence="8">
    <location>
        <begin position="366"/>
        <end position="602"/>
    </location>
</feature>
<feature type="domain" description="ABC transmembrane type-1" evidence="9">
    <location>
        <begin position="44"/>
        <end position="330"/>
    </location>
</feature>
<evidence type="ECO:0000256" key="3">
    <source>
        <dbReference type="ARBA" id="ARBA00022741"/>
    </source>
</evidence>
<evidence type="ECO:0000259" key="9">
    <source>
        <dbReference type="PROSITE" id="PS50929"/>
    </source>
</evidence>
<dbReference type="Gene3D" id="1.20.1560.10">
    <property type="entry name" value="ABC transporter type 1, transmembrane domain"/>
    <property type="match status" value="1"/>
</dbReference>
<organism evidence="10 11">
    <name type="scientific">Mucilaginibacter pankratovii</name>
    <dbReference type="NCBI Taxonomy" id="2772110"/>
    <lineage>
        <taxon>Bacteria</taxon>
        <taxon>Pseudomonadati</taxon>
        <taxon>Bacteroidota</taxon>
        <taxon>Sphingobacteriia</taxon>
        <taxon>Sphingobacteriales</taxon>
        <taxon>Sphingobacteriaceae</taxon>
        <taxon>Mucilaginibacter</taxon>
    </lineage>
</organism>
<accession>A0ABR7WUJ8</accession>
<dbReference type="InterPro" id="IPR003593">
    <property type="entry name" value="AAA+_ATPase"/>
</dbReference>
<dbReference type="Pfam" id="PF00005">
    <property type="entry name" value="ABC_tran"/>
    <property type="match status" value="1"/>
</dbReference>
<feature type="transmembrane region" description="Helical" evidence="7">
    <location>
        <begin position="79"/>
        <end position="104"/>
    </location>
</feature>
<dbReference type="PANTHER" id="PTHR43394">
    <property type="entry name" value="ATP-DEPENDENT PERMEASE MDL1, MITOCHONDRIAL"/>
    <property type="match status" value="1"/>
</dbReference>
<dbReference type="InterPro" id="IPR039421">
    <property type="entry name" value="Type_1_exporter"/>
</dbReference>
<dbReference type="EMBL" id="JACWMY010000010">
    <property type="protein sequence ID" value="MBD1365965.1"/>
    <property type="molecule type" value="Genomic_DNA"/>
</dbReference>
<dbReference type="SMART" id="SM00382">
    <property type="entry name" value="AAA"/>
    <property type="match status" value="1"/>
</dbReference>
<dbReference type="PROSITE" id="PS50929">
    <property type="entry name" value="ABC_TM1F"/>
    <property type="match status" value="1"/>
</dbReference>
<gene>
    <name evidence="10" type="ORF">IDJ77_19275</name>
</gene>
<dbReference type="CDD" id="cd18576">
    <property type="entry name" value="ABC_6TM_bac_exporter_ABCB8_10_like"/>
    <property type="match status" value="1"/>
</dbReference>
<feature type="transmembrane region" description="Helical" evidence="7">
    <location>
        <begin position="301"/>
        <end position="321"/>
    </location>
</feature>
<evidence type="ECO:0000256" key="6">
    <source>
        <dbReference type="ARBA" id="ARBA00023136"/>
    </source>
</evidence>
<comment type="caution">
    <text evidence="10">The sequence shown here is derived from an EMBL/GenBank/DDBJ whole genome shotgun (WGS) entry which is preliminary data.</text>
</comment>
<comment type="subcellular location">
    <subcellularLocation>
        <location evidence="1">Cell membrane</location>
        <topology evidence="1">Multi-pass membrane protein</topology>
    </subcellularLocation>
</comment>
<keyword evidence="3" id="KW-0547">Nucleotide-binding</keyword>
<dbReference type="GO" id="GO:0005524">
    <property type="term" value="F:ATP binding"/>
    <property type="evidence" value="ECO:0007669"/>
    <property type="project" value="UniProtKB-KW"/>
</dbReference>
<evidence type="ECO:0000259" key="8">
    <source>
        <dbReference type="PROSITE" id="PS50893"/>
    </source>
</evidence>
<evidence type="ECO:0000256" key="1">
    <source>
        <dbReference type="ARBA" id="ARBA00004651"/>
    </source>
</evidence>
<proteinExistence type="predicted"/>
<keyword evidence="2 7" id="KW-0812">Transmembrane</keyword>
<keyword evidence="6 7" id="KW-0472">Membrane</keyword>
<keyword evidence="11" id="KW-1185">Reference proteome</keyword>
<dbReference type="PROSITE" id="PS50893">
    <property type="entry name" value="ABC_TRANSPORTER_2"/>
    <property type="match status" value="1"/>
</dbReference>
<feature type="transmembrane region" description="Helical" evidence="7">
    <location>
        <begin position="162"/>
        <end position="183"/>
    </location>
</feature>
<dbReference type="SUPFAM" id="SSF90123">
    <property type="entry name" value="ABC transporter transmembrane region"/>
    <property type="match status" value="1"/>
</dbReference>
<evidence type="ECO:0000256" key="5">
    <source>
        <dbReference type="ARBA" id="ARBA00022989"/>
    </source>
</evidence>